<protein>
    <recommendedName>
        <fullName evidence="5">Phospholipase/Carboxylesterase</fullName>
    </recommendedName>
</protein>
<dbReference type="InParanoid" id="E8QZC9"/>
<evidence type="ECO:0008006" key="5">
    <source>
        <dbReference type="Google" id="ProtNLM"/>
    </source>
</evidence>
<dbReference type="AlphaFoldDB" id="E8QZC9"/>
<dbReference type="KEGG" id="ipa:Isop_3702"/>
<dbReference type="Gene3D" id="3.40.50.1820">
    <property type="entry name" value="alpha/beta hydrolase"/>
    <property type="match status" value="1"/>
</dbReference>
<sequence>MGRLLSVWLDDPSSISEIGHGRDALLSAEAGSGSQSQSSINRSLHRRLARRLPEARLTAFGAWVASWLVGGLNRERRRLIRRSVADLLAQTEAMRTPGQPWESVLSLGWAGLLGLGGPAHCFVYVPDSIWTPLHDPNVPPSNPPGLLMSFHGDGGNPRLHPALFAPLADAQRLVVVAPSHGFGFWKADGVEPALRALNLVESRFGIDPRPQRRIAVGISDGGNGLARLAVAAGQRFGGLVFLSAVMNRTILASSGFADAWRGRPVLVLQGERDWSVTPHATRRGIAHLRVAEVTLTERWWANEDHLLALVRRGEILETISEWIEGKRLTG</sequence>
<dbReference type="SUPFAM" id="SSF53474">
    <property type="entry name" value="alpha/beta-Hydrolases"/>
    <property type="match status" value="1"/>
</dbReference>
<dbReference type="OrthoDB" id="9764953at2"/>
<dbReference type="EMBL" id="CP002353">
    <property type="protein sequence ID" value="ADV64258.1"/>
    <property type="molecule type" value="Genomic_DNA"/>
</dbReference>
<gene>
    <name evidence="3" type="ordered locus">Isop_3702</name>
</gene>
<dbReference type="InterPro" id="IPR029058">
    <property type="entry name" value="AB_hydrolase_fold"/>
</dbReference>
<keyword evidence="2" id="KW-0378">Hydrolase</keyword>
<dbReference type="Proteomes" id="UP000008631">
    <property type="component" value="Chromosome"/>
</dbReference>
<reference key="1">
    <citation type="submission" date="2010-11" db="EMBL/GenBank/DDBJ databases">
        <title>The complete sequence of chromosome of Isophaera pallida ATCC 43644.</title>
        <authorList>
            <consortium name="US DOE Joint Genome Institute (JGI-PGF)"/>
            <person name="Lucas S."/>
            <person name="Copeland A."/>
            <person name="Lapidus A."/>
            <person name="Bruce D."/>
            <person name="Goodwin L."/>
            <person name="Pitluck S."/>
            <person name="Kyrpides N."/>
            <person name="Mavromatis K."/>
            <person name="Pagani I."/>
            <person name="Ivanova N."/>
            <person name="Saunders E."/>
            <person name="Brettin T."/>
            <person name="Detter J.C."/>
            <person name="Han C."/>
            <person name="Tapia R."/>
            <person name="Land M."/>
            <person name="Hauser L."/>
            <person name="Markowitz V."/>
            <person name="Cheng J.-F."/>
            <person name="Hugenholtz P."/>
            <person name="Woyke T."/>
            <person name="Wu D."/>
            <person name="Eisen J.A."/>
        </authorList>
    </citation>
    <scope>NUCLEOTIDE SEQUENCE</scope>
    <source>
        <strain>ATCC 43644</strain>
    </source>
</reference>
<keyword evidence="4" id="KW-1185">Reference proteome</keyword>
<dbReference type="PANTHER" id="PTHR43037">
    <property type="entry name" value="UNNAMED PRODUCT-RELATED"/>
    <property type="match status" value="1"/>
</dbReference>
<accession>E8QZC9</accession>
<evidence type="ECO:0000256" key="1">
    <source>
        <dbReference type="ARBA" id="ARBA00022729"/>
    </source>
</evidence>
<evidence type="ECO:0000313" key="4">
    <source>
        <dbReference type="Proteomes" id="UP000008631"/>
    </source>
</evidence>
<dbReference type="GO" id="GO:0016787">
    <property type="term" value="F:hydrolase activity"/>
    <property type="evidence" value="ECO:0007669"/>
    <property type="project" value="UniProtKB-KW"/>
</dbReference>
<dbReference type="eggNOG" id="COG0400">
    <property type="taxonomic scope" value="Bacteria"/>
</dbReference>
<keyword evidence="1" id="KW-0732">Signal</keyword>
<evidence type="ECO:0000313" key="3">
    <source>
        <dbReference type="EMBL" id="ADV64258.1"/>
    </source>
</evidence>
<proteinExistence type="predicted"/>
<dbReference type="RefSeq" id="WP_013566546.1">
    <property type="nucleotide sequence ID" value="NC_014962.1"/>
</dbReference>
<organism evidence="3 4">
    <name type="scientific">Isosphaera pallida (strain ATCC 43644 / DSM 9630 / IS1B)</name>
    <dbReference type="NCBI Taxonomy" id="575540"/>
    <lineage>
        <taxon>Bacteria</taxon>
        <taxon>Pseudomonadati</taxon>
        <taxon>Planctomycetota</taxon>
        <taxon>Planctomycetia</taxon>
        <taxon>Isosphaerales</taxon>
        <taxon>Isosphaeraceae</taxon>
        <taxon>Isosphaera</taxon>
    </lineage>
</organism>
<dbReference type="HOGENOM" id="CLU_841386_0_0_0"/>
<dbReference type="PANTHER" id="PTHR43037:SF5">
    <property type="entry name" value="FERULOYL ESTERASE"/>
    <property type="match status" value="1"/>
</dbReference>
<name>E8QZC9_ISOPI</name>
<reference evidence="3 4" key="2">
    <citation type="journal article" date="2011" name="Stand. Genomic Sci.">
        <title>Complete genome sequence of Isosphaera pallida type strain (IS1B).</title>
        <authorList>
            <consortium name="US DOE Joint Genome Institute (JGI-PGF)"/>
            <person name="Goker M."/>
            <person name="Cleland D."/>
            <person name="Saunders E."/>
            <person name="Lapidus A."/>
            <person name="Nolan M."/>
            <person name="Lucas S."/>
            <person name="Hammon N."/>
            <person name="Deshpande S."/>
            <person name="Cheng J.F."/>
            <person name="Tapia R."/>
            <person name="Han C."/>
            <person name="Goodwin L."/>
            <person name="Pitluck S."/>
            <person name="Liolios K."/>
            <person name="Pagani I."/>
            <person name="Ivanova N."/>
            <person name="Mavromatis K."/>
            <person name="Pati A."/>
            <person name="Chen A."/>
            <person name="Palaniappan K."/>
            <person name="Land M."/>
            <person name="Hauser L."/>
            <person name="Chang Y.J."/>
            <person name="Jeffries C.D."/>
            <person name="Detter J.C."/>
            <person name="Beck B."/>
            <person name="Woyke T."/>
            <person name="Bristow J."/>
            <person name="Eisen J.A."/>
            <person name="Markowitz V."/>
            <person name="Hugenholtz P."/>
            <person name="Kyrpides N.C."/>
            <person name="Klenk H.P."/>
        </authorList>
    </citation>
    <scope>NUCLEOTIDE SEQUENCE [LARGE SCALE GENOMIC DNA]</scope>
    <source>
        <strain evidence="4">ATCC 43644 / DSM 9630 / IS1B</strain>
    </source>
</reference>
<evidence type="ECO:0000256" key="2">
    <source>
        <dbReference type="ARBA" id="ARBA00022801"/>
    </source>
</evidence>
<dbReference type="InterPro" id="IPR050955">
    <property type="entry name" value="Plant_Biomass_Hydrol_Est"/>
</dbReference>